<gene>
    <name evidence="11" type="ORF">HMPREF1120_06387</name>
</gene>
<evidence type="ECO:0000313" key="12">
    <source>
        <dbReference type="Proteomes" id="UP000007304"/>
    </source>
</evidence>
<dbReference type="Gene3D" id="1.20.120.1750">
    <property type="match status" value="1"/>
</dbReference>
<evidence type="ECO:0000256" key="1">
    <source>
        <dbReference type="ARBA" id="ARBA00001798"/>
    </source>
</evidence>
<dbReference type="HOGENOM" id="CLU_433440_0_0_1"/>
<evidence type="ECO:0000256" key="3">
    <source>
        <dbReference type="ARBA" id="ARBA00022679"/>
    </source>
</evidence>
<dbReference type="CDD" id="cd22584">
    <property type="entry name" value="Rcat_RBR_unk"/>
    <property type="match status" value="1"/>
</dbReference>
<dbReference type="InterPro" id="IPR044066">
    <property type="entry name" value="TRIAD_supradom"/>
</dbReference>
<evidence type="ECO:0000256" key="6">
    <source>
        <dbReference type="ARBA" id="ARBA00022771"/>
    </source>
</evidence>
<dbReference type="PANTHER" id="PTHR11685">
    <property type="entry name" value="RBR FAMILY RING FINGER AND IBR DOMAIN-CONTAINING"/>
    <property type="match status" value="1"/>
</dbReference>
<keyword evidence="7" id="KW-0833">Ubl conjugation pathway</keyword>
<dbReference type="OMA" id="CATATCI"/>
<evidence type="ECO:0000313" key="11">
    <source>
        <dbReference type="EMBL" id="EHY58376.1"/>
    </source>
</evidence>
<dbReference type="GO" id="GO:0008270">
    <property type="term" value="F:zinc ion binding"/>
    <property type="evidence" value="ECO:0007669"/>
    <property type="project" value="UniProtKB-KW"/>
</dbReference>
<accession>H6C410</accession>
<protein>
    <recommendedName>
        <fullName evidence="2">RBR-type E3 ubiquitin transferase</fullName>
        <ecNumber evidence="2">2.3.2.31</ecNumber>
    </recommendedName>
</protein>
<dbReference type="Pfam" id="PF01485">
    <property type="entry name" value="IBR"/>
    <property type="match status" value="1"/>
</dbReference>
<dbReference type="EMBL" id="JH226134">
    <property type="protein sequence ID" value="EHY58376.1"/>
    <property type="molecule type" value="Genomic_DNA"/>
</dbReference>
<keyword evidence="12" id="KW-1185">Reference proteome</keyword>
<evidence type="ECO:0000256" key="7">
    <source>
        <dbReference type="ARBA" id="ARBA00022786"/>
    </source>
</evidence>
<reference evidence="11" key="1">
    <citation type="submission" date="2011-07" db="EMBL/GenBank/DDBJ databases">
        <title>The Genome Sequence of Exophiala (Wangiella) dermatitidis NIH/UT8656.</title>
        <authorList>
            <consortium name="The Broad Institute Genome Sequencing Platform"/>
            <person name="Cuomo C."/>
            <person name="Wang Z."/>
            <person name="Hunicke-Smith S."/>
            <person name="Szanislo P.J."/>
            <person name="Earl A."/>
            <person name="Young S.K."/>
            <person name="Zeng Q."/>
            <person name="Gargeya S."/>
            <person name="Fitzgerald M."/>
            <person name="Haas B."/>
            <person name="Abouelleil A."/>
            <person name="Alvarado L."/>
            <person name="Arachchi H.M."/>
            <person name="Berlin A."/>
            <person name="Brown A."/>
            <person name="Chapman S.B."/>
            <person name="Chen Z."/>
            <person name="Dunbar C."/>
            <person name="Freedman E."/>
            <person name="Gearin G."/>
            <person name="Gellesch M."/>
            <person name="Goldberg J."/>
            <person name="Griggs A."/>
            <person name="Gujja S."/>
            <person name="Heiman D."/>
            <person name="Howarth C."/>
            <person name="Larson L."/>
            <person name="Lui A."/>
            <person name="MacDonald P.J.P."/>
            <person name="Montmayeur A."/>
            <person name="Murphy C."/>
            <person name="Neiman D."/>
            <person name="Pearson M."/>
            <person name="Priest M."/>
            <person name="Roberts A."/>
            <person name="Saif S."/>
            <person name="Shea T."/>
            <person name="Shenoy N."/>
            <person name="Sisk P."/>
            <person name="Stolte C."/>
            <person name="Sykes S."/>
            <person name="Wortman J."/>
            <person name="Nusbaum C."/>
            <person name="Birren B."/>
        </authorList>
    </citation>
    <scope>NUCLEOTIDE SEQUENCE</scope>
    <source>
        <strain evidence="11">NIH/UT8656</strain>
    </source>
</reference>
<evidence type="ECO:0000256" key="9">
    <source>
        <dbReference type="SAM" id="MobiDB-lite"/>
    </source>
</evidence>
<dbReference type="GO" id="GO:0016567">
    <property type="term" value="P:protein ubiquitination"/>
    <property type="evidence" value="ECO:0007669"/>
    <property type="project" value="InterPro"/>
</dbReference>
<dbReference type="EC" id="2.3.2.31" evidence="2"/>
<evidence type="ECO:0000256" key="4">
    <source>
        <dbReference type="ARBA" id="ARBA00022723"/>
    </source>
</evidence>
<dbReference type="SUPFAM" id="SSF57850">
    <property type="entry name" value="RING/U-box"/>
    <property type="match status" value="1"/>
</dbReference>
<keyword evidence="4" id="KW-0479">Metal-binding</keyword>
<keyword evidence="6" id="KW-0863">Zinc-finger</keyword>
<dbReference type="OrthoDB" id="9977870at2759"/>
<dbReference type="InParanoid" id="H6C410"/>
<feature type="region of interest" description="Disordered" evidence="9">
    <location>
        <begin position="1"/>
        <end position="22"/>
    </location>
</feature>
<dbReference type="PROSITE" id="PS51873">
    <property type="entry name" value="TRIAD"/>
    <property type="match status" value="1"/>
</dbReference>
<feature type="compositionally biased region" description="Polar residues" evidence="9">
    <location>
        <begin position="212"/>
        <end position="222"/>
    </location>
</feature>
<evidence type="ECO:0000259" key="10">
    <source>
        <dbReference type="PROSITE" id="PS51873"/>
    </source>
</evidence>
<dbReference type="VEuPathDB" id="FungiDB:HMPREF1120_06387"/>
<feature type="region of interest" description="Disordered" evidence="9">
    <location>
        <begin position="207"/>
        <end position="236"/>
    </location>
</feature>
<evidence type="ECO:0000256" key="5">
    <source>
        <dbReference type="ARBA" id="ARBA00022737"/>
    </source>
</evidence>
<proteinExistence type="predicted"/>
<dbReference type="RefSeq" id="XP_009158837.1">
    <property type="nucleotide sequence ID" value="XM_009160589.1"/>
</dbReference>
<feature type="compositionally biased region" description="Acidic residues" evidence="9">
    <location>
        <begin position="490"/>
        <end position="499"/>
    </location>
</feature>
<keyword evidence="8" id="KW-0862">Zinc</keyword>
<keyword evidence="3" id="KW-0808">Transferase</keyword>
<evidence type="ECO:0000256" key="2">
    <source>
        <dbReference type="ARBA" id="ARBA00012251"/>
    </source>
</evidence>
<keyword evidence="5" id="KW-0677">Repeat</keyword>
<dbReference type="InterPro" id="IPR002867">
    <property type="entry name" value="IBR_dom"/>
</dbReference>
<comment type="catalytic activity">
    <reaction evidence="1">
        <text>[E2 ubiquitin-conjugating enzyme]-S-ubiquitinyl-L-cysteine + [acceptor protein]-L-lysine = [E2 ubiquitin-conjugating enzyme]-L-cysteine + [acceptor protein]-N(6)-ubiquitinyl-L-lysine.</text>
        <dbReference type="EC" id="2.3.2.31"/>
    </reaction>
</comment>
<name>H6C410_EXODN</name>
<feature type="region of interest" description="Disordered" evidence="9">
    <location>
        <begin position="490"/>
        <end position="509"/>
    </location>
</feature>
<dbReference type="InterPro" id="IPR031127">
    <property type="entry name" value="E3_UB_ligase_RBR"/>
</dbReference>
<evidence type="ECO:0000256" key="8">
    <source>
        <dbReference type="ARBA" id="ARBA00022833"/>
    </source>
</evidence>
<organism evidence="11 12">
    <name type="scientific">Exophiala dermatitidis (strain ATCC 34100 / CBS 525.76 / NIH/UT8656)</name>
    <name type="common">Black yeast</name>
    <name type="synonym">Wangiella dermatitidis</name>
    <dbReference type="NCBI Taxonomy" id="858893"/>
    <lineage>
        <taxon>Eukaryota</taxon>
        <taxon>Fungi</taxon>
        <taxon>Dikarya</taxon>
        <taxon>Ascomycota</taxon>
        <taxon>Pezizomycotina</taxon>
        <taxon>Eurotiomycetes</taxon>
        <taxon>Chaetothyriomycetidae</taxon>
        <taxon>Chaetothyriales</taxon>
        <taxon>Herpotrichiellaceae</taxon>
        <taxon>Exophiala</taxon>
    </lineage>
</organism>
<feature type="region of interest" description="Disordered" evidence="9">
    <location>
        <begin position="48"/>
        <end position="69"/>
    </location>
</feature>
<dbReference type="AlphaFoldDB" id="H6C410"/>
<feature type="domain" description="RING-type" evidence="10">
    <location>
        <begin position="283"/>
        <end position="485"/>
    </location>
</feature>
<feature type="compositionally biased region" description="Low complexity" evidence="9">
    <location>
        <begin position="57"/>
        <end position="68"/>
    </location>
</feature>
<dbReference type="STRING" id="858893.H6C410"/>
<dbReference type="GeneID" id="20311026"/>
<dbReference type="eggNOG" id="KOG1812">
    <property type="taxonomic scope" value="Eukaryota"/>
</dbReference>
<sequence length="602" mass="65849">MAQPQNLPRVDPDGDAKLADGQAGNQVNHNLTQQDLAAHQHLPEWQVSDFGWPPLQTMTPSTSSGSTTVEDRLEAQANDHAQPALTLTNQHQQVRHPFEIGTYPAGTLITESVTPEQAAVLPPFPFVFPGDLHAGQNRLPRATPEGPNPHILHTPTNVGQPFQPFLPAQQPSVAPARLLHTRDSLELIEEGSLQVLGGSVVNSNHSDRLSGSLLTNDSTTMASSQDGQRDRSSSPVVESIYHPNLVGENGEGPGLFDITREAPARVRRGRHRRRMTRPEPQIRFVACSACLVLHNLEDLLNISCGCHYCTPCLEAAFRAGCTSRESFPPKCCGQPLRISVWGTFLPDDINARYKAVEAEFSDARPVYCAVPTCSVHIPKTDRLPEYDLALCPQCATATCIRCREELRLHQRWTSTERQCPPVDAATKALQALSDKKKWKQCPTCWQLVERIEGCGHMDCVCGVEFCYICGNLFDEHDRCKCVPNSWAADEDREDEEADAAETNMADGTEVDDTDMVVEPEVENAGIVVEREVGNADMVVVELENANTNPAETHGDTFAQQLVGPDNLPAAVDIDTLRLLAVMTLLATVVCKTLLCAAATSAE</sequence>
<dbReference type="GO" id="GO:0061630">
    <property type="term" value="F:ubiquitin protein ligase activity"/>
    <property type="evidence" value="ECO:0007669"/>
    <property type="project" value="UniProtKB-EC"/>
</dbReference>
<dbReference type="Proteomes" id="UP000007304">
    <property type="component" value="Unassembled WGS sequence"/>
</dbReference>